<organism evidence="1 2">
    <name type="scientific">Phocaeicola plebeius (strain DSM 17135 / JCM 12973 / CCUG 54634 / M2)</name>
    <name type="common">Bacteroides plebeius</name>
    <dbReference type="NCBI Taxonomy" id="484018"/>
    <lineage>
        <taxon>Bacteria</taxon>
        <taxon>Pseudomonadati</taxon>
        <taxon>Bacteroidota</taxon>
        <taxon>Bacteroidia</taxon>
        <taxon>Bacteroidales</taxon>
        <taxon>Bacteroidaceae</taxon>
        <taxon>Phocaeicola</taxon>
    </lineage>
</organism>
<sequence>MADTINTTINIQSITKILFIHFRFYYATKVTTLLEMDDNNCKEMEFNDDF</sequence>
<evidence type="ECO:0000313" key="1">
    <source>
        <dbReference type="EMBL" id="EDY94502.1"/>
    </source>
</evidence>
<dbReference type="EMBL" id="ABQC02000023">
    <property type="protein sequence ID" value="EDY94502.1"/>
    <property type="molecule type" value="Genomic_DNA"/>
</dbReference>
<accession>B5D1R0</accession>
<gene>
    <name evidence="1" type="ORF">BACPLE_02906</name>
</gene>
<proteinExistence type="predicted"/>
<protein>
    <submittedName>
        <fullName evidence="1">Uncharacterized protein</fullName>
    </submittedName>
</protein>
<dbReference type="Proteomes" id="UP000003452">
    <property type="component" value="Unassembled WGS sequence"/>
</dbReference>
<reference evidence="1 2" key="1">
    <citation type="submission" date="2008-08" db="EMBL/GenBank/DDBJ databases">
        <title>Draft genome sequence of Bacteroides plebeius (DSM 17135).</title>
        <authorList>
            <person name="Sudarsanam P."/>
            <person name="Ley R."/>
            <person name="Guruge J."/>
            <person name="Turnbaugh P.J."/>
            <person name="Mahowald M."/>
            <person name="Liep D."/>
            <person name="Gordon J."/>
        </authorList>
    </citation>
    <scope>NUCLEOTIDE SEQUENCE [LARGE SCALE GENOMIC DNA]</scope>
    <source>
        <strain evidence="2">DSM 17135 / JCM 12973 / M2</strain>
    </source>
</reference>
<dbReference type="AlphaFoldDB" id="B5D1R0"/>
<evidence type="ECO:0000313" key="2">
    <source>
        <dbReference type="Proteomes" id="UP000003452"/>
    </source>
</evidence>
<reference evidence="1 2" key="2">
    <citation type="submission" date="2008-08" db="EMBL/GenBank/DDBJ databases">
        <authorList>
            <person name="Fulton L."/>
            <person name="Clifton S."/>
            <person name="Fulton B."/>
            <person name="Xu J."/>
            <person name="Minx P."/>
            <person name="Pepin K.H."/>
            <person name="Johnson M."/>
            <person name="Thiruvilangam P."/>
            <person name="Bhonagiri V."/>
            <person name="Nash W.E."/>
            <person name="Mardis E.R."/>
            <person name="Wilson R.K."/>
        </authorList>
    </citation>
    <scope>NUCLEOTIDE SEQUENCE [LARGE SCALE GENOMIC DNA]</scope>
    <source>
        <strain evidence="2">DSM 17135 / JCM 12973 / M2</strain>
    </source>
</reference>
<name>B5D1R0_PHOPM</name>
<comment type="caution">
    <text evidence="1">The sequence shown here is derived from an EMBL/GenBank/DDBJ whole genome shotgun (WGS) entry which is preliminary data.</text>
</comment>
<dbReference type="HOGENOM" id="CLU_3114702_0_0_10"/>